<dbReference type="EC" id="2.7.7.87" evidence="3 13"/>
<comment type="similarity">
    <text evidence="2 13">Belongs to the SUA5 family.</text>
</comment>
<comment type="caution">
    <text evidence="15">The sequence shown here is derived from an EMBL/GenBank/DDBJ whole genome shotgun (WGS) entry which is preliminary data.</text>
</comment>
<evidence type="ECO:0000313" key="16">
    <source>
        <dbReference type="Proteomes" id="UP000635384"/>
    </source>
</evidence>
<evidence type="ECO:0000256" key="7">
    <source>
        <dbReference type="ARBA" id="ARBA00022694"/>
    </source>
</evidence>
<dbReference type="EMBL" id="JACXLC010000001">
    <property type="protein sequence ID" value="MBD2843223.1"/>
    <property type="molecule type" value="Genomic_DNA"/>
</dbReference>
<evidence type="ECO:0000256" key="4">
    <source>
        <dbReference type="ARBA" id="ARBA00015492"/>
    </source>
</evidence>
<dbReference type="NCBIfam" id="TIGR00057">
    <property type="entry name" value="L-threonylcarbamoyladenylate synthase"/>
    <property type="match status" value="1"/>
</dbReference>
<evidence type="ECO:0000256" key="3">
    <source>
        <dbReference type="ARBA" id="ARBA00012584"/>
    </source>
</evidence>
<comment type="catalytic activity">
    <reaction evidence="12 13">
        <text>L-threonine + hydrogencarbonate + ATP = L-threonylcarbamoyladenylate + diphosphate + H2O</text>
        <dbReference type="Rhea" id="RHEA:36407"/>
        <dbReference type="ChEBI" id="CHEBI:15377"/>
        <dbReference type="ChEBI" id="CHEBI:17544"/>
        <dbReference type="ChEBI" id="CHEBI:30616"/>
        <dbReference type="ChEBI" id="CHEBI:33019"/>
        <dbReference type="ChEBI" id="CHEBI:57926"/>
        <dbReference type="ChEBI" id="CHEBI:73682"/>
        <dbReference type="EC" id="2.7.7.87"/>
    </reaction>
</comment>
<comment type="function">
    <text evidence="13">Required for the formation of a threonylcarbamoyl group on adenosine at position 37 (t(6)A37) in tRNAs that read codons beginning with adenine.</text>
</comment>
<evidence type="ECO:0000256" key="5">
    <source>
        <dbReference type="ARBA" id="ARBA00022490"/>
    </source>
</evidence>
<evidence type="ECO:0000256" key="10">
    <source>
        <dbReference type="ARBA" id="ARBA00022840"/>
    </source>
</evidence>
<dbReference type="InterPro" id="IPR017945">
    <property type="entry name" value="DHBP_synth_RibB-like_a/b_dom"/>
</dbReference>
<evidence type="ECO:0000256" key="13">
    <source>
        <dbReference type="PIRNR" id="PIRNR004930"/>
    </source>
</evidence>
<protein>
    <recommendedName>
        <fullName evidence="4 13">Threonylcarbamoyl-AMP synthase</fullName>
        <shortName evidence="13">TC-AMP synthase</shortName>
        <ecNumber evidence="3 13">2.7.7.87</ecNumber>
    </recommendedName>
    <alternativeName>
        <fullName evidence="11 13">L-threonylcarbamoyladenylate synthase</fullName>
    </alternativeName>
</protein>
<dbReference type="InterPro" id="IPR005145">
    <property type="entry name" value="Sua5_C"/>
</dbReference>
<accession>A0ABR8KVI4</accession>
<dbReference type="Pfam" id="PF03481">
    <property type="entry name" value="Sua5_C"/>
    <property type="match status" value="1"/>
</dbReference>
<reference evidence="15 16" key="1">
    <citation type="submission" date="2020-09" db="EMBL/GenBank/DDBJ databases">
        <authorList>
            <person name="Yoon J.-W."/>
        </authorList>
    </citation>
    <scope>NUCLEOTIDE SEQUENCE [LARGE SCALE GENOMIC DNA]</scope>
    <source>
        <strain evidence="15 16">KMU-140</strain>
    </source>
</reference>
<evidence type="ECO:0000256" key="12">
    <source>
        <dbReference type="ARBA" id="ARBA00048366"/>
    </source>
</evidence>
<dbReference type="InterPro" id="IPR010923">
    <property type="entry name" value="T(6)A37_SUA5"/>
</dbReference>
<keyword evidence="8 13" id="KW-0548">Nucleotidyltransferase</keyword>
<keyword evidence="10 13" id="KW-0067">ATP-binding</keyword>
<sequence length="321" mass="33324">MSDKDVTEVVPADAAGIARAAQLLASGDVVAVPTETVYGLAARADSAEAVAKIYAAKGRPDFNPLIVHVRDIEQARAIADFDDRAADLAERFWPGPLTLVLPLCSNARIADAVTAGLPTIALRQPAHRVMQAVLQNLGHPLAAPSANLSEGISPTRADHVIASLGSAIPMVLDGGPCERGVESTIVALRQDGGWSLLRPGPITKESLLRILGAETETSEGTIEAPGQLSRHYSPGKPIRLGALTAEPSEFLIGFGTVHGDCNLSADGDLKEAAAALYSCLHRAALSSKPSIAIAPVPRDGVGRAINDRLARAATPSGTRSD</sequence>
<evidence type="ECO:0000256" key="8">
    <source>
        <dbReference type="ARBA" id="ARBA00022695"/>
    </source>
</evidence>
<keyword evidence="7 13" id="KW-0819">tRNA processing</keyword>
<evidence type="ECO:0000256" key="2">
    <source>
        <dbReference type="ARBA" id="ARBA00007663"/>
    </source>
</evidence>
<dbReference type="PROSITE" id="PS51163">
    <property type="entry name" value="YRDC"/>
    <property type="match status" value="1"/>
</dbReference>
<dbReference type="RefSeq" id="WP_190788608.1">
    <property type="nucleotide sequence ID" value="NZ_JACXLC010000001.1"/>
</dbReference>
<dbReference type="Pfam" id="PF01300">
    <property type="entry name" value="Sua5_yciO_yrdC"/>
    <property type="match status" value="1"/>
</dbReference>
<evidence type="ECO:0000259" key="14">
    <source>
        <dbReference type="PROSITE" id="PS51163"/>
    </source>
</evidence>
<feature type="domain" description="YrdC-like" evidence="14">
    <location>
        <begin position="14"/>
        <end position="202"/>
    </location>
</feature>
<dbReference type="PANTHER" id="PTHR17490:SF16">
    <property type="entry name" value="THREONYLCARBAMOYL-AMP SYNTHASE"/>
    <property type="match status" value="1"/>
</dbReference>
<dbReference type="InterPro" id="IPR006070">
    <property type="entry name" value="Sua5-like_dom"/>
</dbReference>
<evidence type="ECO:0000256" key="6">
    <source>
        <dbReference type="ARBA" id="ARBA00022679"/>
    </source>
</evidence>
<keyword evidence="16" id="KW-1185">Reference proteome</keyword>
<dbReference type="InterPro" id="IPR038385">
    <property type="entry name" value="Sua5/YwlC_C"/>
</dbReference>
<dbReference type="SUPFAM" id="SSF55821">
    <property type="entry name" value="YrdC/RibB"/>
    <property type="match status" value="1"/>
</dbReference>
<name>A0ABR8KVI4_9SPHN</name>
<keyword evidence="6 13" id="KW-0808">Transferase</keyword>
<comment type="subcellular location">
    <subcellularLocation>
        <location evidence="1 13">Cytoplasm</location>
    </subcellularLocation>
</comment>
<keyword evidence="5 13" id="KW-0963">Cytoplasm</keyword>
<dbReference type="Gene3D" id="3.90.870.10">
    <property type="entry name" value="DHBP synthase"/>
    <property type="match status" value="1"/>
</dbReference>
<gene>
    <name evidence="15" type="ORF">IB285_13255</name>
</gene>
<dbReference type="InterPro" id="IPR050156">
    <property type="entry name" value="TC-AMP_synthase_SUA5"/>
</dbReference>
<dbReference type="PIRSF" id="PIRSF004930">
    <property type="entry name" value="Tln_factor_SUA5"/>
    <property type="match status" value="1"/>
</dbReference>
<dbReference type="Proteomes" id="UP000635384">
    <property type="component" value="Unassembled WGS sequence"/>
</dbReference>
<evidence type="ECO:0000256" key="1">
    <source>
        <dbReference type="ARBA" id="ARBA00004496"/>
    </source>
</evidence>
<keyword evidence="9 13" id="KW-0547">Nucleotide-binding</keyword>
<evidence type="ECO:0000313" key="15">
    <source>
        <dbReference type="EMBL" id="MBD2843223.1"/>
    </source>
</evidence>
<dbReference type="Gene3D" id="3.40.50.11030">
    <property type="entry name" value="Threonylcarbamoyl-AMP synthase, C-terminal domain"/>
    <property type="match status" value="1"/>
</dbReference>
<organism evidence="15 16">
    <name type="scientific">Erythrobacter rubeus</name>
    <dbReference type="NCBI Taxonomy" id="2760803"/>
    <lineage>
        <taxon>Bacteria</taxon>
        <taxon>Pseudomonadati</taxon>
        <taxon>Pseudomonadota</taxon>
        <taxon>Alphaproteobacteria</taxon>
        <taxon>Sphingomonadales</taxon>
        <taxon>Erythrobacteraceae</taxon>
        <taxon>Erythrobacter/Porphyrobacter group</taxon>
        <taxon>Erythrobacter</taxon>
    </lineage>
</organism>
<dbReference type="PANTHER" id="PTHR17490">
    <property type="entry name" value="SUA5"/>
    <property type="match status" value="1"/>
</dbReference>
<evidence type="ECO:0000256" key="9">
    <source>
        <dbReference type="ARBA" id="ARBA00022741"/>
    </source>
</evidence>
<proteinExistence type="inferred from homology"/>
<evidence type="ECO:0000256" key="11">
    <source>
        <dbReference type="ARBA" id="ARBA00029774"/>
    </source>
</evidence>